<organism evidence="2 3">
    <name type="scientific">Luteitalea pratensis</name>
    <dbReference type="NCBI Taxonomy" id="1855912"/>
    <lineage>
        <taxon>Bacteria</taxon>
        <taxon>Pseudomonadati</taxon>
        <taxon>Acidobacteriota</taxon>
        <taxon>Vicinamibacteria</taxon>
        <taxon>Vicinamibacterales</taxon>
        <taxon>Vicinamibacteraceae</taxon>
        <taxon>Luteitalea</taxon>
    </lineage>
</organism>
<dbReference type="KEGG" id="abac:LuPra_05244"/>
<feature type="chain" id="PRO_5007512072" description="Extracellular endo-alpha-(1-&gt;5)-L-arabinanase C-terminal domain-containing protein" evidence="1">
    <location>
        <begin position="22"/>
        <end position="125"/>
    </location>
</feature>
<dbReference type="RefSeq" id="WP_157899703.1">
    <property type="nucleotide sequence ID" value="NZ_CP015136.1"/>
</dbReference>
<evidence type="ECO:0008006" key="4">
    <source>
        <dbReference type="Google" id="ProtNLM"/>
    </source>
</evidence>
<keyword evidence="1" id="KW-0732">Signal</keyword>
<name>A0A143PVW5_LUTPR</name>
<protein>
    <recommendedName>
        <fullName evidence="4">Extracellular endo-alpha-(1-&gt;5)-L-arabinanase C-terminal domain-containing protein</fullName>
    </recommendedName>
</protein>
<dbReference type="STRING" id="1855912.LuPra_05244"/>
<dbReference type="AlphaFoldDB" id="A0A143PVW5"/>
<dbReference type="EMBL" id="CP015136">
    <property type="protein sequence ID" value="AMY11974.1"/>
    <property type="molecule type" value="Genomic_DNA"/>
</dbReference>
<evidence type="ECO:0000256" key="1">
    <source>
        <dbReference type="SAM" id="SignalP"/>
    </source>
</evidence>
<dbReference type="OrthoDB" id="9787096at2"/>
<sequence length="125" mass="13355" precursor="true">MRQKLSMIAAVLAFAVASLHAADVTGKWTAQVAGRDGQTREQTFTLKADGEKLTGTTSGMQGGADVEIKDGTVKGDDIAFTVVRSFQGQEVKILYKGKVSAGEIKFTSQREGGEPREFTAKRVTS</sequence>
<gene>
    <name evidence="2" type="ORF">LuPra_05244</name>
</gene>
<reference evidence="3" key="2">
    <citation type="submission" date="2016-04" db="EMBL/GenBank/DDBJ databases">
        <title>First Complete Genome Sequence of a Subdivision 6 Acidobacterium.</title>
        <authorList>
            <person name="Huang S."/>
            <person name="Vieira S."/>
            <person name="Bunk B."/>
            <person name="Riedel T."/>
            <person name="Sproeer C."/>
            <person name="Overmann J."/>
        </authorList>
    </citation>
    <scope>NUCLEOTIDE SEQUENCE [LARGE SCALE GENOMIC DNA]</scope>
    <source>
        <strain evidence="3">DSM 100886 HEG_-6_39</strain>
    </source>
</reference>
<evidence type="ECO:0000313" key="2">
    <source>
        <dbReference type="EMBL" id="AMY11974.1"/>
    </source>
</evidence>
<dbReference type="Proteomes" id="UP000076079">
    <property type="component" value="Chromosome"/>
</dbReference>
<keyword evidence="3" id="KW-1185">Reference proteome</keyword>
<proteinExistence type="predicted"/>
<evidence type="ECO:0000313" key="3">
    <source>
        <dbReference type="Proteomes" id="UP000076079"/>
    </source>
</evidence>
<accession>A0A143PVW5</accession>
<reference evidence="2 3" key="1">
    <citation type="journal article" date="2016" name="Genome Announc.">
        <title>First Complete Genome Sequence of a Subdivision 6 Acidobacterium Strain.</title>
        <authorList>
            <person name="Huang S."/>
            <person name="Vieira S."/>
            <person name="Bunk B."/>
            <person name="Riedel T."/>
            <person name="Sproer C."/>
            <person name="Overmann J."/>
        </authorList>
    </citation>
    <scope>NUCLEOTIDE SEQUENCE [LARGE SCALE GENOMIC DNA]</scope>
    <source>
        <strain evidence="3">DSM 100886 HEG_-6_39</strain>
    </source>
</reference>
<feature type="signal peptide" evidence="1">
    <location>
        <begin position="1"/>
        <end position="21"/>
    </location>
</feature>